<comment type="caution">
    <text evidence="3">The sequence shown here is derived from an EMBL/GenBank/DDBJ whole genome shotgun (WGS) entry which is preliminary data.</text>
</comment>
<dbReference type="EMBL" id="JARJCN010000027">
    <property type="protein sequence ID" value="KAJ7088070.1"/>
    <property type="molecule type" value="Genomic_DNA"/>
</dbReference>
<proteinExistence type="predicted"/>
<organism evidence="3 4">
    <name type="scientific">Mycena belliarum</name>
    <dbReference type="NCBI Taxonomy" id="1033014"/>
    <lineage>
        <taxon>Eukaryota</taxon>
        <taxon>Fungi</taxon>
        <taxon>Dikarya</taxon>
        <taxon>Basidiomycota</taxon>
        <taxon>Agaricomycotina</taxon>
        <taxon>Agaricomycetes</taxon>
        <taxon>Agaricomycetidae</taxon>
        <taxon>Agaricales</taxon>
        <taxon>Marasmiineae</taxon>
        <taxon>Mycenaceae</taxon>
        <taxon>Mycena</taxon>
    </lineage>
</organism>
<dbReference type="AlphaFoldDB" id="A0AAD6U2K9"/>
<name>A0AAD6U2K9_9AGAR</name>
<evidence type="ECO:0000256" key="1">
    <source>
        <dbReference type="SAM" id="MobiDB-lite"/>
    </source>
</evidence>
<dbReference type="Proteomes" id="UP001222325">
    <property type="component" value="Unassembled WGS sequence"/>
</dbReference>
<keyword evidence="4" id="KW-1185">Reference proteome</keyword>
<gene>
    <name evidence="3" type="ORF">B0H15DRAFT_931117</name>
</gene>
<feature type="chain" id="PRO_5042160717" evidence="2">
    <location>
        <begin position="19"/>
        <end position="191"/>
    </location>
</feature>
<evidence type="ECO:0000256" key="2">
    <source>
        <dbReference type="SAM" id="SignalP"/>
    </source>
</evidence>
<sequence length="191" mass="18839">MRFTLAATTLLLSSAALATTGPADPQRQSSQSQSQSQAQRCPPTDKEGTALTGSGLTPDFVTCNYSGAGSCTYFSDGGFSSGSSECPAFNAAATSASATSTETAPFLTGVPAPSASGASGSAVSASAHFLTGVPAPNPYSTFSTSGVPFITGVPAPSTSAKTASRTSGAHRAAPRVALGMGVLAWMGVMVL</sequence>
<feature type="compositionally biased region" description="Low complexity" evidence="1">
    <location>
        <begin position="18"/>
        <end position="40"/>
    </location>
</feature>
<evidence type="ECO:0000313" key="4">
    <source>
        <dbReference type="Proteomes" id="UP001222325"/>
    </source>
</evidence>
<feature type="region of interest" description="Disordered" evidence="1">
    <location>
        <begin position="18"/>
        <end position="53"/>
    </location>
</feature>
<evidence type="ECO:0000313" key="3">
    <source>
        <dbReference type="EMBL" id="KAJ7088070.1"/>
    </source>
</evidence>
<keyword evidence="2" id="KW-0732">Signal</keyword>
<protein>
    <submittedName>
        <fullName evidence="3">Uncharacterized protein</fullName>
    </submittedName>
</protein>
<feature type="signal peptide" evidence="2">
    <location>
        <begin position="1"/>
        <end position="18"/>
    </location>
</feature>
<reference evidence="3" key="1">
    <citation type="submission" date="2023-03" db="EMBL/GenBank/DDBJ databases">
        <title>Massive genome expansion in bonnet fungi (Mycena s.s.) driven by repeated elements and novel gene families across ecological guilds.</title>
        <authorList>
            <consortium name="Lawrence Berkeley National Laboratory"/>
            <person name="Harder C.B."/>
            <person name="Miyauchi S."/>
            <person name="Viragh M."/>
            <person name="Kuo A."/>
            <person name="Thoen E."/>
            <person name="Andreopoulos B."/>
            <person name="Lu D."/>
            <person name="Skrede I."/>
            <person name="Drula E."/>
            <person name="Henrissat B."/>
            <person name="Morin E."/>
            <person name="Kohler A."/>
            <person name="Barry K."/>
            <person name="LaButti K."/>
            <person name="Morin E."/>
            <person name="Salamov A."/>
            <person name="Lipzen A."/>
            <person name="Mereny Z."/>
            <person name="Hegedus B."/>
            <person name="Baldrian P."/>
            <person name="Stursova M."/>
            <person name="Weitz H."/>
            <person name="Taylor A."/>
            <person name="Grigoriev I.V."/>
            <person name="Nagy L.G."/>
            <person name="Martin F."/>
            <person name="Kauserud H."/>
        </authorList>
    </citation>
    <scope>NUCLEOTIDE SEQUENCE</scope>
    <source>
        <strain evidence="3">CBHHK173m</strain>
    </source>
</reference>
<accession>A0AAD6U2K9</accession>